<evidence type="ECO:0000259" key="1">
    <source>
        <dbReference type="Pfam" id="PF09423"/>
    </source>
</evidence>
<sequence length="593" mass="64750">MPDVSRRGFIRNGLMGLGGVYVTSVLAGCAGSDDNENLGMGSFAHGVASGDPVADSVILWARVTPSDASAEAVRVSWEVADDQEFNNIIAGGSGEAHIARDFTIKVDVRGLTPDSHYYYRYKTANAVSTTGRTRTMPDNSAEQLSLAVVSCSNYPAGFFHVYNEVANKNIDLVLHLGDYIYEYGRNGYASDAAAQMNREVLPAHEILSLDDYRARYAQYRTDPDLQRAHASAPFLVVWDDHEIANDTYIDGAENHDASEGDFAERKLAALRAYFEWLPIRSEGAIDSDSLAMPSSIYRQFEWGNLVNLLMLDTRNEARAKPLNTASYFNAQTGAFDFAGLFADINDPARELLGAQQRDWLAAALTTSSATWQMLGQQVLMGRMDLPFAIATQQLSIPDYAELGALALLAARAEQGDPSLTSDELLYLQANQERLTPQVVALLQAPSIPYNLDAWDGYGYAREQVLAMARQANARLVVLAGDTHNAWASEIADAEGNPAAVELATSSVSSPGLEEYLAIPADAYAQTEAGIVNLVEGLKYLNSADRGLLTLDITHERIIARWEFVTSVQNSDYSVQASRAQEMSVTADNPYQFN</sequence>
<accession>A0ABU4RWG6</accession>
<evidence type="ECO:0000313" key="3">
    <source>
        <dbReference type="EMBL" id="MDX6848601.1"/>
    </source>
</evidence>
<dbReference type="InterPro" id="IPR038607">
    <property type="entry name" value="PhoD-like_sf"/>
</dbReference>
<keyword evidence="4" id="KW-1185">Reference proteome</keyword>
<dbReference type="InterPro" id="IPR032093">
    <property type="entry name" value="PhoD_N"/>
</dbReference>
<dbReference type="CDD" id="cd07389">
    <property type="entry name" value="MPP_PhoD"/>
    <property type="match status" value="1"/>
</dbReference>
<dbReference type="Pfam" id="PF09423">
    <property type="entry name" value="PhoD"/>
    <property type="match status" value="1"/>
</dbReference>
<dbReference type="InterPro" id="IPR029052">
    <property type="entry name" value="Metallo-depent_PP-like"/>
</dbReference>
<dbReference type="PANTHER" id="PTHR43606">
    <property type="entry name" value="PHOSPHATASE, PUTATIVE (AFU_ORTHOLOGUE AFUA_6G08710)-RELATED"/>
    <property type="match status" value="1"/>
</dbReference>
<evidence type="ECO:0000313" key="4">
    <source>
        <dbReference type="Proteomes" id="UP001273505"/>
    </source>
</evidence>
<dbReference type="GO" id="GO:0016787">
    <property type="term" value="F:hydrolase activity"/>
    <property type="evidence" value="ECO:0007669"/>
    <property type="project" value="UniProtKB-KW"/>
</dbReference>
<evidence type="ECO:0000259" key="2">
    <source>
        <dbReference type="Pfam" id="PF16655"/>
    </source>
</evidence>
<dbReference type="Gene3D" id="2.60.40.380">
    <property type="entry name" value="Purple acid phosphatase-like, N-terminal"/>
    <property type="match status" value="1"/>
</dbReference>
<name>A0ABU4RWG6_9GAMM</name>
<reference evidence="3 4" key="1">
    <citation type="submission" date="2023-11" db="EMBL/GenBank/DDBJ databases">
        <title>Gilvimarinus fulvus sp. nov., isolated from the surface of Kelp.</title>
        <authorList>
            <person name="Sun Y.Y."/>
            <person name="Gong Y."/>
            <person name="Du Z.J."/>
        </authorList>
    </citation>
    <scope>NUCLEOTIDE SEQUENCE [LARGE SCALE GENOMIC DNA]</scope>
    <source>
        <strain evidence="3 4">SDUM040013</strain>
    </source>
</reference>
<protein>
    <submittedName>
        <fullName evidence="3">Alkaline phosphatase D family protein</fullName>
        <ecNumber evidence="3">3.1.-.-</ecNumber>
    </submittedName>
</protein>
<keyword evidence="3" id="KW-0378">Hydrolase</keyword>
<dbReference type="InterPro" id="IPR052900">
    <property type="entry name" value="Phospholipid_Metab_Enz"/>
</dbReference>
<dbReference type="Proteomes" id="UP001273505">
    <property type="component" value="Unassembled WGS sequence"/>
</dbReference>
<dbReference type="EMBL" id="JAXAFO010000005">
    <property type="protein sequence ID" value="MDX6848601.1"/>
    <property type="molecule type" value="Genomic_DNA"/>
</dbReference>
<comment type="caution">
    <text evidence="3">The sequence shown here is derived from an EMBL/GenBank/DDBJ whole genome shotgun (WGS) entry which is preliminary data.</text>
</comment>
<dbReference type="SUPFAM" id="SSF56300">
    <property type="entry name" value="Metallo-dependent phosphatases"/>
    <property type="match status" value="1"/>
</dbReference>
<dbReference type="Gene3D" id="3.60.21.70">
    <property type="entry name" value="PhoD-like phosphatase"/>
    <property type="match status" value="1"/>
</dbReference>
<feature type="domain" description="PhoD-like phosphatase metallophosphatase" evidence="1">
    <location>
        <begin position="146"/>
        <end position="561"/>
    </location>
</feature>
<proteinExistence type="predicted"/>
<dbReference type="PANTHER" id="PTHR43606:SF2">
    <property type="entry name" value="ALKALINE PHOSPHATASE FAMILY PROTEIN (AFU_ORTHOLOGUE AFUA_5G03860)"/>
    <property type="match status" value="1"/>
</dbReference>
<dbReference type="RefSeq" id="WP_302724680.1">
    <property type="nucleotide sequence ID" value="NZ_JAULRU010000823.1"/>
</dbReference>
<feature type="domain" description="Phospholipase D N-terminal" evidence="2">
    <location>
        <begin position="45"/>
        <end position="135"/>
    </location>
</feature>
<dbReference type="InterPro" id="IPR018946">
    <property type="entry name" value="PhoD-like_MPP"/>
</dbReference>
<dbReference type="EC" id="3.1.-.-" evidence="3"/>
<dbReference type="PROSITE" id="PS51257">
    <property type="entry name" value="PROKAR_LIPOPROTEIN"/>
    <property type="match status" value="1"/>
</dbReference>
<dbReference type="Pfam" id="PF16655">
    <property type="entry name" value="PhoD_N"/>
    <property type="match status" value="1"/>
</dbReference>
<organism evidence="3 4">
    <name type="scientific">Gilvimarinus gilvus</name>
    <dbReference type="NCBI Taxonomy" id="3058038"/>
    <lineage>
        <taxon>Bacteria</taxon>
        <taxon>Pseudomonadati</taxon>
        <taxon>Pseudomonadota</taxon>
        <taxon>Gammaproteobacteria</taxon>
        <taxon>Cellvibrionales</taxon>
        <taxon>Cellvibrionaceae</taxon>
        <taxon>Gilvimarinus</taxon>
    </lineage>
</organism>
<gene>
    <name evidence="3" type="ORF">SCD92_04470</name>
</gene>